<dbReference type="CDD" id="cd07182">
    <property type="entry name" value="RNase_HII_bacteria_HII_like"/>
    <property type="match status" value="1"/>
</dbReference>
<dbReference type="Gene3D" id="3.30.420.10">
    <property type="entry name" value="Ribonuclease H-like superfamily/Ribonuclease H"/>
    <property type="match status" value="1"/>
</dbReference>
<dbReference type="HOGENOM" id="CLU_036532_2_1_9"/>
<dbReference type="GO" id="GO:0005737">
    <property type="term" value="C:cytoplasm"/>
    <property type="evidence" value="ECO:0007669"/>
    <property type="project" value="UniProtKB-SubCell"/>
</dbReference>
<proteinExistence type="inferred from homology"/>
<evidence type="ECO:0000256" key="10">
    <source>
        <dbReference type="ARBA" id="ARBA00022723"/>
    </source>
</evidence>
<evidence type="ECO:0000256" key="2">
    <source>
        <dbReference type="ARBA" id="ARBA00001946"/>
    </source>
</evidence>
<evidence type="ECO:0000313" key="18">
    <source>
        <dbReference type="EMBL" id="AHF07570.1"/>
    </source>
</evidence>
<evidence type="ECO:0000256" key="14">
    <source>
        <dbReference type="HAMAP-Rule" id="MF_00052"/>
    </source>
</evidence>
<dbReference type="GO" id="GO:0032299">
    <property type="term" value="C:ribonuclease H2 complex"/>
    <property type="evidence" value="ECO:0007669"/>
    <property type="project" value="TreeGrafter"/>
</dbReference>
<keyword evidence="10 14" id="KW-0479">Metal-binding</keyword>
<evidence type="ECO:0000256" key="9">
    <source>
        <dbReference type="ARBA" id="ARBA00022722"/>
    </source>
</evidence>
<dbReference type="STRING" id="871968.DESME_11535"/>
<sequence>MKQLSQLSIREVEDIMKSEPSEEFLELCVQDSREGIRRLVARHRKHDLAQRAEKQRIEGLLAEEKGLWEKGFLYVAGIDEVGRGPLAGPVMAAACILPARFDLPGLNDSKKLSESRREKLFEQIKSQALGYAIGSAESAEIDVLNILQATKLAMKRAVEDLRIRPQFLLIDALELTQIKIPQKGIIRGDSLSASIAAASILAKVTRDRWMVELHKIYPEYGFDRNKGYGTKEHLEALKVYGPCPIHRRSFSPVEEKTSVS</sequence>
<comment type="catalytic activity">
    <reaction evidence="1 14 15 16">
        <text>Endonucleolytic cleavage to 5'-phosphomonoester.</text>
        <dbReference type="EC" id="3.1.26.4"/>
    </reaction>
</comment>
<keyword evidence="9 14" id="KW-0540">Nuclease</keyword>
<evidence type="ECO:0000256" key="15">
    <source>
        <dbReference type="PROSITE-ProRule" id="PRU01319"/>
    </source>
</evidence>
<comment type="cofactor">
    <cofactor evidence="2">
        <name>Mg(2+)</name>
        <dbReference type="ChEBI" id="CHEBI:18420"/>
    </cofactor>
</comment>
<evidence type="ECO:0000256" key="13">
    <source>
        <dbReference type="ARBA" id="ARBA00023211"/>
    </source>
</evidence>
<dbReference type="Proteomes" id="UP000010847">
    <property type="component" value="Chromosome"/>
</dbReference>
<evidence type="ECO:0000256" key="5">
    <source>
        <dbReference type="ARBA" id="ARBA00007383"/>
    </source>
</evidence>
<dbReference type="EC" id="3.1.26.4" evidence="6 14"/>
<feature type="binding site" evidence="14 15">
    <location>
        <position position="171"/>
    </location>
    <ligand>
        <name>a divalent metal cation</name>
        <dbReference type="ChEBI" id="CHEBI:60240"/>
    </ligand>
</feature>
<name>W0E9M2_9FIRM</name>
<feature type="domain" description="RNase H type-2" evidence="17">
    <location>
        <begin position="73"/>
        <end position="260"/>
    </location>
</feature>
<comment type="similarity">
    <text evidence="5 14 16">Belongs to the RNase HII family.</text>
</comment>
<evidence type="ECO:0000256" key="11">
    <source>
        <dbReference type="ARBA" id="ARBA00022759"/>
    </source>
</evidence>
<dbReference type="InterPro" id="IPR012337">
    <property type="entry name" value="RNaseH-like_sf"/>
</dbReference>
<dbReference type="OrthoDB" id="9803420at2"/>
<dbReference type="NCBIfam" id="NF000595">
    <property type="entry name" value="PRK00015.1-3"/>
    <property type="match status" value="1"/>
</dbReference>
<dbReference type="GO" id="GO:0030145">
    <property type="term" value="F:manganese ion binding"/>
    <property type="evidence" value="ECO:0007669"/>
    <property type="project" value="UniProtKB-UniRule"/>
</dbReference>
<evidence type="ECO:0000256" key="1">
    <source>
        <dbReference type="ARBA" id="ARBA00000077"/>
    </source>
</evidence>
<dbReference type="eggNOG" id="COG0164">
    <property type="taxonomic scope" value="Bacteria"/>
</dbReference>
<keyword evidence="8 14" id="KW-0963">Cytoplasm</keyword>
<gene>
    <name evidence="14" type="primary">rnhB</name>
    <name evidence="18" type="ORF">DESME_11535</name>
</gene>
<keyword evidence="12 14" id="KW-0378">Hydrolase</keyword>
<dbReference type="PROSITE" id="PS51975">
    <property type="entry name" value="RNASE_H_2"/>
    <property type="match status" value="1"/>
</dbReference>
<dbReference type="AlphaFoldDB" id="W0E9M2"/>
<feature type="binding site" evidence="14 15">
    <location>
        <position position="79"/>
    </location>
    <ligand>
        <name>a divalent metal cation</name>
        <dbReference type="ChEBI" id="CHEBI:60240"/>
    </ligand>
</feature>
<evidence type="ECO:0000256" key="6">
    <source>
        <dbReference type="ARBA" id="ARBA00012180"/>
    </source>
</evidence>
<protein>
    <recommendedName>
        <fullName evidence="7 14">Ribonuclease HII</fullName>
        <shortName evidence="14">RNase HII</shortName>
        <ecNumber evidence="6 14">3.1.26.4</ecNumber>
    </recommendedName>
</protein>
<evidence type="ECO:0000313" key="19">
    <source>
        <dbReference type="Proteomes" id="UP000010847"/>
    </source>
</evidence>
<dbReference type="RefSeq" id="WP_025248779.1">
    <property type="nucleotide sequence ID" value="NZ_CP007032.1"/>
</dbReference>
<keyword evidence="11 14" id="KW-0255">Endonuclease</keyword>
<dbReference type="InterPro" id="IPR022898">
    <property type="entry name" value="RNase_HII"/>
</dbReference>
<dbReference type="NCBIfam" id="NF000596">
    <property type="entry name" value="PRK00015.1-4"/>
    <property type="match status" value="1"/>
</dbReference>
<dbReference type="EMBL" id="CP007032">
    <property type="protein sequence ID" value="AHF07570.1"/>
    <property type="molecule type" value="Genomic_DNA"/>
</dbReference>
<evidence type="ECO:0000256" key="7">
    <source>
        <dbReference type="ARBA" id="ARBA00019179"/>
    </source>
</evidence>
<dbReference type="PANTHER" id="PTHR10954:SF18">
    <property type="entry name" value="RIBONUCLEASE HII"/>
    <property type="match status" value="1"/>
</dbReference>
<evidence type="ECO:0000256" key="3">
    <source>
        <dbReference type="ARBA" id="ARBA00004065"/>
    </source>
</evidence>
<comment type="function">
    <text evidence="3 14 16">Endonuclease that specifically degrades the RNA of RNA-DNA hybrids.</text>
</comment>
<dbReference type="GO" id="GO:0006298">
    <property type="term" value="P:mismatch repair"/>
    <property type="evidence" value="ECO:0007669"/>
    <property type="project" value="TreeGrafter"/>
</dbReference>
<dbReference type="InterPro" id="IPR036397">
    <property type="entry name" value="RNaseH_sf"/>
</dbReference>
<keyword evidence="13 14" id="KW-0464">Manganese</keyword>
<dbReference type="KEGG" id="dmt:DESME_11535"/>
<dbReference type="InterPro" id="IPR024567">
    <property type="entry name" value="RNase_HII/HIII_dom"/>
</dbReference>
<keyword evidence="19" id="KW-1185">Reference proteome</keyword>
<dbReference type="PANTHER" id="PTHR10954">
    <property type="entry name" value="RIBONUCLEASE H2 SUBUNIT A"/>
    <property type="match status" value="1"/>
</dbReference>
<evidence type="ECO:0000256" key="4">
    <source>
        <dbReference type="ARBA" id="ARBA00004496"/>
    </source>
</evidence>
<evidence type="ECO:0000256" key="16">
    <source>
        <dbReference type="RuleBase" id="RU003515"/>
    </source>
</evidence>
<comment type="cofactor">
    <cofactor evidence="14 15">
        <name>Mn(2+)</name>
        <dbReference type="ChEBI" id="CHEBI:29035"/>
    </cofactor>
    <cofactor evidence="14 15">
        <name>Mg(2+)</name>
        <dbReference type="ChEBI" id="CHEBI:18420"/>
    </cofactor>
    <text evidence="14 15">Manganese or magnesium. Binds 1 divalent metal ion per monomer in the absence of substrate. May bind a second metal ion after substrate binding.</text>
</comment>
<dbReference type="SUPFAM" id="SSF53098">
    <property type="entry name" value="Ribonuclease H-like"/>
    <property type="match status" value="1"/>
</dbReference>
<dbReference type="FunFam" id="3.30.420.10:FF:000006">
    <property type="entry name" value="Ribonuclease HII"/>
    <property type="match status" value="1"/>
</dbReference>
<dbReference type="Pfam" id="PF01351">
    <property type="entry name" value="RNase_HII"/>
    <property type="match status" value="1"/>
</dbReference>
<dbReference type="InterPro" id="IPR001352">
    <property type="entry name" value="RNase_HII/HIII"/>
</dbReference>
<accession>W0E9M2</accession>
<feature type="binding site" evidence="14 15">
    <location>
        <position position="80"/>
    </location>
    <ligand>
        <name>a divalent metal cation</name>
        <dbReference type="ChEBI" id="CHEBI:60240"/>
    </ligand>
</feature>
<dbReference type="HAMAP" id="MF_00052_B">
    <property type="entry name" value="RNase_HII_B"/>
    <property type="match status" value="1"/>
</dbReference>
<evidence type="ECO:0000256" key="8">
    <source>
        <dbReference type="ARBA" id="ARBA00022490"/>
    </source>
</evidence>
<dbReference type="GO" id="GO:0003723">
    <property type="term" value="F:RNA binding"/>
    <property type="evidence" value="ECO:0007669"/>
    <property type="project" value="UniProtKB-UniRule"/>
</dbReference>
<reference evidence="18 19" key="1">
    <citation type="submission" date="2013-12" db="EMBL/GenBank/DDBJ databases">
        <authorList>
            <consortium name="DOE Joint Genome Institute"/>
            <person name="Smidt H."/>
            <person name="Huntemann M."/>
            <person name="Han J."/>
            <person name="Chen A."/>
            <person name="Kyrpides N."/>
            <person name="Mavromatis K."/>
            <person name="Markowitz V."/>
            <person name="Palaniappan K."/>
            <person name="Ivanova N."/>
            <person name="Schaumberg A."/>
            <person name="Pati A."/>
            <person name="Liolios K."/>
            <person name="Nordberg H.P."/>
            <person name="Cantor M.N."/>
            <person name="Hua S.X."/>
            <person name="Woyke T."/>
        </authorList>
    </citation>
    <scope>NUCLEOTIDE SEQUENCE [LARGE SCALE GENOMIC DNA]</scope>
    <source>
        <strain evidence="19">DSM 15288</strain>
    </source>
</reference>
<dbReference type="NCBIfam" id="NF000594">
    <property type="entry name" value="PRK00015.1-1"/>
    <property type="match status" value="1"/>
</dbReference>
<dbReference type="GO" id="GO:0043137">
    <property type="term" value="P:DNA replication, removal of RNA primer"/>
    <property type="evidence" value="ECO:0007669"/>
    <property type="project" value="TreeGrafter"/>
</dbReference>
<evidence type="ECO:0000256" key="12">
    <source>
        <dbReference type="ARBA" id="ARBA00022801"/>
    </source>
</evidence>
<dbReference type="GO" id="GO:0004523">
    <property type="term" value="F:RNA-DNA hybrid ribonuclease activity"/>
    <property type="evidence" value="ECO:0007669"/>
    <property type="project" value="UniProtKB-UniRule"/>
</dbReference>
<comment type="subcellular location">
    <subcellularLocation>
        <location evidence="4 14">Cytoplasm</location>
    </subcellularLocation>
</comment>
<evidence type="ECO:0000259" key="17">
    <source>
        <dbReference type="PROSITE" id="PS51975"/>
    </source>
</evidence>
<organism evidence="18 19">
    <name type="scientific">Desulfitobacterium metallireducens DSM 15288</name>
    <dbReference type="NCBI Taxonomy" id="871968"/>
    <lineage>
        <taxon>Bacteria</taxon>
        <taxon>Bacillati</taxon>
        <taxon>Bacillota</taxon>
        <taxon>Clostridia</taxon>
        <taxon>Eubacteriales</taxon>
        <taxon>Desulfitobacteriaceae</taxon>
        <taxon>Desulfitobacterium</taxon>
    </lineage>
</organism>